<organism evidence="1 2">
    <name type="scientific">Zasmidium cellare</name>
    <name type="common">Wine cellar mold</name>
    <name type="synonym">Racodium cellare</name>
    <dbReference type="NCBI Taxonomy" id="395010"/>
    <lineage>
        <taxon>Eukaryota</taxon>
        <taxon>Fungi</taxon>
        <taxon>Dikarya</taxon>
        <taxon>Ascomycota</taxon>
        <taxon>Pezizomycotina</taxon>
        <taxon>Dothideomycetes</taxon>
        <taxon>Dothideomycetidae</taxon>
        <taxon>Mycosphaerellales</taxon>
        <taxon>Mycosphaerellaceae</taxon>
        <taxon>Zasmidium</taxon>
    </lineage>
</organism>
<name>A0ABR0EQ78_ZASCE</name>
<evidence type="ECO:0000313" key="2">
    <source>
        <dbReference type="Proteomes" id="UP001305779"/>
    </source>
</evidence>
<keyword evidence="2" id="KW-1185">Reference proteome</keyword>
<sequence length="187" mass="21556">MLPLEGQHDEQDFHTGFNRQPIKDWLINQMGRYITQREYTILFDLWRDNDQDEDIVFAWIRMYPDHTESRNAEALAVEKEWERKAPALFDYILTGKGGRHAKTAMDKYYPGVDFTLRETPPELVCDDLTKTKCVRIGGASVNKNGVTRKQGCPYISRQAKMCADSLTHDGYNFNLNGAVIFGMVVGW</sequence>
<proteinExistence type="predicted"/>
<accession>A0ABR0EQ78</accession>
<gene>
    <name evidence="1" type="ORF">PRZ48_004273</name>
</gene>
<evidence type="ECO:0000313" key="1">
    <source>
        <dbReference type="EMBL" id="KAK4503358.1"/>
    </source>
</evidence>
<dbReference type="Proteomes" id="UP001305779">
    <property type="component" value="Unassembled WGS sequence"/>
</dbReference>
<comment type="caution">
    <text evidence="1">The sequence shown here is derived from an EMBL/GenBank/DDBJ whole genome shotgun (WGS) entry which is preliminary data.</text>
</comment>
<dbReference type="EMBL" id="JAXOVC010000003">
    <property type="protein sequence ID" value="KAK4503358.1"/>
    <property type="molecule type" value="Genomic_DNA"/>
</dbReference>
<reference evidence="1 2" key="1">
    <citation type="journal article" date="2023" name="G3 (Bethesda)">
        <title>A chromosome-level genome assembly of Zasmidium syzygii isolated from banana leaves.</title>
        <authorList>
            <person name="van Westerhoven A.C."/>
            <person name="Mehrabi R."/>
            <person name="Talebi R."/>
            <person name="Steentjes M.B.F."/>
            <person name="Corcolon B."/>
            <person name="Chong P.A."/>
            <person name="Kema G.H.J."/>
            <person name="Seidl M.F."/>
        </authorList>
    </citation>
    <scope>NUCLEOTIDE SEQUENCE [LARGE SCALE GENOMIC DNA]</scope>
    <source>
        <strain evidence="1 2">P124</strain>
    </source>
</reference>
<protein>
    <submittedName>
        <fullName evidence="1">Uncharacterized protein</fullName>
    </submittedName>
</protein>